<keyword evidence="3" id="KW-1185">Reference proteome</keyword>
<dbReference type="Pfam" id="PF12679">
    <property type="entry name" value="ABC2_membrane_2"/>
    <property type="match status" value="1"/>
</dbReference>
<organism evidence="2 3">
    <name type="scientific">Pseudobacter ginsenosidimutans</name>
    <dbReference type="NCBI Taxonomy" id="661488"/>
    <lineage>
        <taxon>Bacteria</taxon>
        <taxon>Pseudomonadati</taxon>
        <taxon>Bacteroidota</taxon>
        <taxon>Chitinophagia</taxon>
        <taxon>Chitinophagales</taxon>
        <taxon>Chitinophagaceae</taxon>
        <taxon>Pseudobacter</taxon>
    </lineage>
</organism>
<evidence type="ECO:0000256" key="1">
    <source>
        <dbReference type="SAM" id="Phobius"/>
    </source>
</evidence>
<dbReference type="GO" id="GO:0140359">
    <property type="term" value="F:ABC-type transporter activity"/>
    <property type="evidence" value="ECO:0007669"/>
    <property type="project" value="InterPro"/>
</dbReference>
<feature type="transmembrane region" description="Helical" evidence="1">
    <location>
        <begin position="263"/>
        <end position="283"/>
    </location>
</feature>
<accession>A0A4Q7N6C1</accession>
<reference evidence="2 3" key="1">
    <citation type="submission" date="2019-02" db="EMBL/GenBank/DDBJ databases">
        <title>Genomic Encyclopedia of Type Strains, Phase IV (KMG-IV): sequencing the most valuable type-strain genomes for metagenomic binning, comparative biology and taxonomic classification.</title>
        <authorList>
            <person name="Goeker M."/>
        </authorList>
    </citation>
    <scope>NUCLEOTIDE SEQUENCE [LARGE SCALE GENOMIC DNA]</scope>
    <source>
        <strain evidence="2 3">DSM 18116</strain>
    </source>
</reference>
<comment type="caution">
    <text evidence="2">The sequence shown here is derived from an EMBL/GenBank/DDBJ whole genome shotgun (WGS) entry which is preliminary data.</text>
</comment>
<evidence type="ECO:0000313" key="2">
    <source>
        <dbReference type="EMBL" id="RZS76623.1"/>
    </source>
</evidence>
<protein>
    <submittedName>
        <fullName evidence="2">ABC-2 type transport system permease protein</fullName>
    </submittedName>
</protein>
<feature type="transmembrane region" description="Helical" evidence="1">
    <location>
        <begin position="12"/>
        <end position="34"/>
    </location>
</feature>
<evidence type="ECO:0000313" key="3">
    <source>
        <dbReference type="Proteomes" id="UP000293874"/>
    </source>
</evidence>
<feature type="transmembrane region" description="Helical" evidence="1">
    <location>
        <begin position="121"/>
        <end position="145"/>
    </location>
</feature>
<name>A0A4Q7N6C1_9BACT</name>
<feature type="transmembrane region" description="Helical" evidence="1">
    <location>
        <begin position="183"/>
        <end position="203"/>
    </location>
</feature>
<keyword evidence="1" id="KW-0472">Membrane</keyword>
<gene>
    <name evidence="2" type="ORF">EV199_2509</name>
</gene>
<keyword evidence="1" id="KW-0812">Transmembrane</keyword>
<dbReference type="RefSeq" id="WP_130540916.1">
    <property type="nucleotide sequence ID" value="NZ_CP042431.1"/>
</dbReference>
<dbReference type="OrthoDB" id="9794512at2"/>
<dbReference type="AlphaFoldDB" id="A0A4Q7N6C1"/>
<dbReference type="Proteomes" id="UP000293874">
    <property type="component" value="Unassembled WGS sequence"/>
</dbReference>
<dbReference type="GO" id="GO:0005886">
    <property type="term" value="C:plasma membrane"/>
    <property type="evidence" value="ECO:0007669"/>
    <property type="project" value="UniProtKB-SubCell"/>
</dbReference>
<dbReference type="PANTHER" id="PTHR43471">
    <property type="entry name" value="ABC TRANSPORTER PERMEASE"/>
    <property type="match status" value="1"/>
</dbReference>
<feature type="transmembrane region" description="Helical" evidence="1">
    <location>
        <begin position="151"/>
        <end position="171"/>
    </location>
</feature>
<feature type="transmembrane region" description="Helical" evidence="1">
    <location>
        <begin position="235"/>
        <end position="251"/>
    </location>
</feature>
<sequence>MIFKIARNELRNLFYSPVAWFITLVFFITCAVLFTNKLYDQAVFNELLVKSDPTAMKILSLHATLALYFGLDGLMPGIVRNLHLFIPLLTMGLINREVNNGSIRLLYSSPIKIWHIVFGKYLGLMMYNLLLLAIVGVFVATGFFAVRHIDYGTLLSASFGFFLMLAAYSAVGLFMSSLTTYQIVAALGTFLVLFTLSRIGGLWQQYDFFRDITWLLSMEGRLQKLMVGLIRSKDLIYYLSIVFIFLSFTLIRLQKGRQYSPWYLVLGKHVLVLLIALTVGYIGSRPRYTKYWDTTATKVHTIPAPVQEIISRMDKDSSLEVTLYTNLVDSKQRTPLGLPFNRNGYLEGLWDPYLRFKPEIQFRYEYYYDNNPAINHATLGAGRMYREFPGKSLKHIAEEHAKLFKVSFSKFKSPEEMRRQINLDAEGYSLVMQLKYKGKTEFVRFGTGRPAVQQIGGALKRLINNDNPELAYVYGELERDIYSRGRRDYGEHSMLKENLDALINTGFRIDTIDLRTRDIPKSVTTVVLADPRRELATEVLRKLKAYIAEGKNMLILGEPDKQYVLNPLLRELGVEMLPGQIVEPKYTATPEKILAKPAKGYRAVWGEENYRQSIALNLPVDRPLELPGTAALKYNSGKFDIEPVFETMKDKAWLKAGKLVSDSAQPVFNAAEGDSTGTFSVALKLTRSTGNREQRILVWGDADLLSNWNLPATNNLPPMLLKWLHYGEFPLDKGLIQAKDVMKLPANQAKWLRIVYVFIVPVVILAGAALLLKRRNRK</sequence>
<feature type="transmembrane region" description="Helical" evidence="1">
    <location>
        <begin position="751"/>
        <end position="772"/>
    </location>
</feature>
<proteinExistence type="predicted"/>
<keyword evidence="1" id="KW-1133">Transmembrane helix</keyword>
<dbReference type="EMBL" id="SGXA01000001">
    <property type="protein sequence ID" value="RZS76623.1"/>
    <property type="molecule type" value="Genomic_DNA"/>
</dbReference>